<reference evidence="2 3" key="1">
    <citation type="submission" date="2024-09" db="EMBL/GenBank/DDBJ databases">
        <title>Chromosome-scale assembly of Riccia sorocarpa.</title>
        <authorList>
            <person name="Paukszto L."/>
        </authorList>
    </citation>
    <scope>NUCLEOTIDE SEQUENCE [LARGE SCALE GENOMIC DNA]</scope>
    <source>
        <strain evidence="2">LP-2024</strain>
        <tissue evidence="2">Aerial parts of the thallus</tissue>
    </source>
</reference>
<protein>
    <recommendedName>
        <fullName evidence="4">Reverse transcriptase zinc-binding domain-containing protein</fullName>
    </recommendedName>
</protein>
<feature type="region of interest" description="Disordered" evidence="1">
    <location>
        <begin position="439"/>
        <end position="489"/>
    </location>
</feature>
<evidence type="ECO:0008006" key="4">
    <source>
        <dbReference type="Google" id="ProtNLM"/>
    </source>
</evidence>
<sequence>MTREITEHLTLAQSAHLMLWEENSRLEECLKAIAVLRKIEVVSVRAGKELSTHGESWRSILARQGYFPEEEQMVRIQELEDWLVTRNLVTGELLNCKGWKWRKDDTEVRWAMATKEWVQYLADGKDYTDYLNEKWRRQDSKEDWKNRWSKLWTAPISYRRKAWLWRFLQRGYFLNSRGSGRTEEEKLCTAWGFREETLEHAFWECSRLNRRKVGLKECGAVNRDQPSLMSWLDYALLIAKTDSSALFAAGVFIKTTWTERNNLKFRGALNRKPIKAVLEDIKSEIEALPTTTTSAGSWRATSKALETVKVWMNTWELREQRRQLREEHSRHNAQTERSLLGPTSLKRWGCPRQLKQNTEAGRRIRRMRHRLREFRTKQRLTITLPRFNRADTGCNMEDAEWTRRRRKGEELLKRATLTRQGVFRSRVSMPWSQAKSLLEVAGGEAEPRTDREEDTPQLRSSRVEPAVGGNHTQVDSTVPELKSTEGTSTEVAQLLVTALENAGG</sequence>
<name>A0ABD3IIV9_9MARC</name>
<gene>
    <name evidence="2" type="ORF">R1sor_019486</name>
</gene>
<dbReference type="AlphaFoldDB" id="A0ABD3IIV9"/>
<comment type="caution">
    <text evidence="2">The sequence shown here is derived from an EMBL/GenBank/DDBJ whole genome shotgun (WGS) entry which is preliminary data.</text>
</comment>
<dbReference type="EMBL" id="JBJQOH010000001">
    <property type="protein sequence ID" value="KAL3701464.1"/>
    <property type="molecule type" value="Genomic_DNA"/>
</dbReference>
<proteinExistence type="predicted"/>
<keyword evidence="3" id="KW-1185">Reference proteome</keyword>
<evidence type="ECO:0000313" key="2">
    <source>
        <dbReference type="EMBL" id="KAL3701464.1"/>
    </source>
</evidence>
<organism evidence="2 3">
    <name type="scientific">Riccia sorocarpa</name>
    <dbReference type="NCBI Taxonomy" id="122646"/>
    <lineage>
        <taxon>Eukaryota</taxon>
        <taxon>Viridiplantae</taxon>
        <taxon>Streptophyta</taxon>
        <taxon>Embryophyta</taxon>
        <taxon>Marchantiophyta</taxon>
        <taxon>Marchantiopsida</taxon>
        <taxon>Marchantiidae</taxon>
        <taxon>Marchantiales</taxon>
        <taxon>Ricciaceae</taxon>
        <taxon>Riccia</taxon>
    </lineage>
</organism>
<feature type="compositionally biased region" description="Basic and acidic residues" evidence="1">
    <location>
        <begin position="445"/>
        <end position="456"/>
    </location>
</feature>
<accession>A0ABD3IIV9</accession>
<evidence type="ECO:0000256" key="1">
    <source>
        <dbReference type="SAM" id="MobiDB-lite"/>
    </source>
</evidence>
<evidence type="ECO:0000313" key="3">
    <source>
        <dbReference type="Proteomes" id="UP001633002"/>
    </source>
</evidence>
<dbReference type="Proteomes" id="UP001633002">
    <property type="component" value="Unassembled WGS sequence"/>
</dbReference>